<feature type="compositionally biased region" description="Basic and acidic residues" evidence="4">
    <location>
        <begin position="74"/>
        <end position="98"/>
    </location>
</feature>
<name>A0A9W9C7N7_9PLEO</name>
<evidence type="ECO:0000256" key="2">
    <source>
        <dbReference type="ARBA" id="ARBA00022723"/>
    </source>
</evidence>
<evidence type="ECO:0000256" key="4">
    <source>
        <dbReference type="SAM" id="MobiDB-lite"/>
    </source>
</evidence>
<dbReference type="GO" id="GO:0005634">
    <property type="term" value="C:nucleus"/>
    <property type="evidence" value="ECO:0007669"/>
    <property type="project" value="UniProtKB-SubCell"/>
</dbReference>
<organism evidence="6 7">
    <name type="scientific">Didymosphaeria variabile</name>
    <dbReference type="NCBI Taxonomy" id="1932322"/>
    <lineage>
        <taxon>Eukaryota</taxon>
        <taxon>Fungi</taxon>
        <taxon>Dikarya</taxon>
        <taxon>Ascomycota</taxon>
        <taxon>Pezizomycotina</taxon>
        <taxon>Dothideomycetes</taxon>
        <taxon>Pleosporomycetidae</taxon>
        <taxon>Pleosporales</taxon>
        <taxon>Massarineae</taxon>
        <taxon>Didymosphaeriaceae</taxon>
        <taxon>Didymosphaeria</taxon>
    </lineage>
</organism>
<dbReference type="GO" id="GO:0003677">
    <property type="term" value="F:DNA binding"/>
    <property type="evidence" value="ECO:0007669"/>
    <property type="project" value="InterPro"/>
</dbReference>
<evidence type="ECO:0000256" key="3">
    <source>
        <dbReference type="ARBA" id="ARBA00023242"/>
    </source>
</evidence>
<dbReference type="InterPro" id="IPR050613">
    <property type="entry name" value="Sec_Metabolite_Reg"/>
</dbReference>
<dbReference type="CDD" id="cd12148">
    <property type="entry name" value="fungal_TF_MHR"/>
    <property type="match status" value="1"/>
</dbReference>
<evidence type="ECO:0000259" key="5">
    <source>
        <dbReference type="PROSITE" id="PS50048"/>
    </source>
</evidence>
<proteinExistence type="predicted"/>
<evidence type="ECO:0000256" key="1">
    <source>
        <dbReference type="ARBA" id="ARBA00004123"/>
    </source>
</evidence>
<dbReference type="EMBL" id="JAPEUX010000007">
    <property type="protein sequence ID" value="KAJ4348478.1"/>
    <property type="molecule type" value="Genomic_DNA"/>
</dbReference>
<gene>
    <name evidence="6" type="ORF">N0V89_009853</name>
</gene>
<dbReference type="AlphaFoldDB" id="A0A9W9C7N7"/>
<evidence type="ECO:0000313" key="7">
    <source>
        <dbReference type="Proteomes" id="UP001140513"/>
    </source>
</evidence>
<dbReference type="OrthoDB" id="3989227at2759"/>
<dbReference type="PROSITE" id="PS50048">
    <property type="entry name" value="ZN2_CY6_FUNGAL_2"/>
    <property type="match status" value="1"/>
</dbReference>
<dbReference type="InterPro" id="IPR001138">
    <property type="entry name" value="Zn2Cys6_DnaBD"/>
</dbReference>
<dbReference type="CDD" id="cd00067">
    <property type="entry name" value="GAL4"/>
    <property type="match status" value="1"/>
</dbReference>
<dbReference type="InterPro" id="IPR036864">
    <property type="entry name" value="Zn2-C6_fun-type_DNA-bd_sf"/>
</dbReference>
<dbReference type="GO" id="GO:0008270">
    <property type="term" value="F:zinc ion binding"/>
    <property type="evidence" value="ECO:0007669"/>
    <property type="project" value="InterPro"/>
</dbReference>
<accession>A0A9W9C7N7</accession>
<dbReference type="Pfam" id="PF04082">
    <property type="entry name" value="Fungal_trans"/>
    <property type="match status" value="1"/>
</dbReference>
<dbReference type="RefSeq" id="XP_056067866.1">
    <property type="nucleotide sequence ID" value="XM_056218601.1"/>
</dbReference>
<protein>
    <recommendedName>
        <fullName evidence="5">Zn(2)-C6 fungal-type domain-containing protein</fullName>
    </recommendedName>
</protein>
<dbReference type="InterPro" id="IPR007219">
    <property type="entry name" value="XnlR_reg_dom"/>
</dbReference>
<dbReference type="SUPFAM" id="SSF57701">
    <property type="entry name" value="Zn2/Cys6 DNA-binding domain"/>
    <property type="match status" value="1"/>
</dbReference>
<keyword evidence="3" id="KW-0539">Nucleus</keyword>
<feature type="region of interest" description="Disordered" evidence="4">
    <location>
        <begin position="73"/>
        <end position="108"/>
    </location>
</feature>
<sequence>MALRKIVRNRPSLSCLACRRRKIKCEKQRPACANCVRLGESECVYESEADHREKAAAKKRKVLVDVQHQHQHQHVHDVHDSHDALDPLEPHEAGRRDNSPIADAEPAVGWTTPPPLGLGFQWDAPTLDFDFDFDSTFDFGLLTPSLSLHSFQLDSACPLDPLPNRRDSSRAGSPFEGYISTQDDGSKLFVERTFWALVSRDAIPSLNSADHMTLPPKHVCGALLQCFFLCVHPLLPFVHAPTLAKRYGQLCAQLLGEQENIIPLSVSTSEAGFVALLWGVMYAGAIAASGTPLAASAQVPDTLAFRDSLYSAFTSAMKASNFPETPTMDSLVAALVVQSGLGREDIYQLRTAQITSTCIRAAQQLGLHREASRKGLGTVKSELGRRIWWHLVDLDIQSAVAAGTKLQAARVEGSSDTRMPVEFLEDQNVLAGENTPKSSAFLLFALGRAEIASAMRHIVVRAYDRQKPNQRDLIELNDMLSSLNSRIRAISARLPAKGVPEKGLVSSFQANVGPATHNTLYRDDPGTTTVFNFWARSVLHMLYLRALILLQKRFLHNFTGQRQATLWKT</sequence>
<dbReference type="PANTHER" id="PTHR31001">
    <property type="entry name" value="UNCHARACTERIZED TRANSCRIPTIONAL REGULATORY PROTEIN"/>
    <property type="match status" value="1"/>
</dbReference>
<keyword evidence="7" id="KW-1185">Reference proteome</keyword>
<evidence type="ECO:0000313" key="6">
    <source>
        <dbReference type="EMBL" id="KAJ4348478.1"/>
    </source>
</evidence>
<comment type="subcellular location">
    <subcellularLocation>
        <location evidence="1">Nucleus</location>
    </subcellularLocation>
</comment>
<dbReference type="GeneID" id="80913383"/>
<dbReference type="PROSITE" id="PS00463">
    <property type="entry name" value="ZN2_CY6_FUNGAL_1"/>
    <property type="match status" value="1"/>
</dbReference>
<comment type="caution">
    <text evidence="6">The sequence shown here is derived from an EMBL/GenBank/DDBJ whole genome shotgun (WGS) entry which is preliminary data.</text>
</comment>
<dbReference type="GO" id="GO:0006351">
    <property type="term" value="P:DNA-templated transcription"/>
    <property type="evidence" value="ECO:0007669"/>
    <property type="project" value="InterPro"/>
</dbReference>
<dbReference type="Proteomes" id="UP001140513">
    <property type="component" value="Unassembled WGS sequence"/>
</dbReference>
<reference evidence="6" key="1">
    <citation type="submission" date="2022-10" db="EMBL/GenBank/DDBJ databases">
        <title>Tapping the CABI collections for fungal endophytes: first genome assemblies for Collariella, Neodidymelliopsis, Ascochyta clinopodiicola, Didymella pomorum, Didymosphaeria variabile, Neocosmospora piperis and Neocucurbitaria cava.</title>
        <authorList>
            <person name="Hill R."/>
        </authorList>
    </citation>
    <scope>NUCLEOTIDE SEQUENCE</scope>
    <source>
        <strain evidence="6">IMI 356815</strain>
    </source>
</reference>
<dbReference type="SMART" id="SM00066">
    <property type="entry name" value="GAL4"/>
    <property type="match status" value="1"/>
</dbReference>
<dbReference type="GO" id="GO:0000981">
    <property type="term" value="F:DNA-binding transcription factor activity, RNA polymerase II-specific"/>
    <property type="evidence" value="ECO:0007669"/>
    <property type="project" value="InterPro"/>
</dbReference>
<dbReference type="PANTHER" id="PTHR31001:SF40">
    <property type="entry name" value="ZN(II)2CYS6 TRANSCRIPTION FACTOR (EUROFUNG)"/>
    <property type="match status" value="1"/>
</dbReference>
<keyword evidence="2" id="KW-0479">Metal-binding</keyword>
<dbReference type="Gene3D" id="4.10.240.10">
    <property type="entry name" value="Zn(2)-C6 fungal-type DNA-binding domain"/>
    <property type="match status" value="1"/>
</dbReference>
<dbReference type="Pfam" id="PF00172">
    <property type="entry name" value="Zn_clus"/>
    <property type="match status" value="1"/>
</dbReference>
<feature type="domain" description="Zn(2)-C6 fungal-type" evidence="5">
    <location>
        <begin position="14"/>
        <end position="45"/>
    </location>
</feature>